<dbReference type="Proteomes" id="UP001052739">
    <property type="component" value="Unassembled WGS sequence"/>
</dbReference>
<name>A0ABQ3PJI6_9ACTN</name>
<evidence type="ECO:0000313" key="2">
    <source>
        <dbReference type="Proteomes" id="UP001052739"/>
    </source>
</evidence>
<evidence type="ECO:0000313" key="1">
    <source>
        <dbReference type="EMBL" id="GHI25185.1"/>
    </source>
</evidence>
<accession>A0ABQ3PJI6</accession>
<dbReference type="RefSeq" id="WP_190222794.1">
    <property type="nucleotide sequence ID" value="NZ_BNBS01000020.1"/>
</dbReference>
<reference evidence="1" key="1">
    <citation type="submission" date="2024-05" db="EMBL/GenBank/DDBJ databases">
        <title>Whole genome shotgun sequence of Streptomyces hydrogenans NBRC 13475.</title>
        <authorList>
            <person name="Komaki H."/>
            <person name="Tamura T."/>
        </authorList>
    </citation>
    <scope>NUCLEOTIDE SEQUENCE</scope>
    <source>
        <strain evidence="1">NBRC 13475</strain>
    </source>
</reference>
<sequence>MIDPDRAQAIATEVAAETTFKVFKAYRDAGFTRREALELVKINLSMSLQRGILRGQ</sequence>
<proteinExistence type="predicted"/>
<organism evidence="1 2">
    <name type="scientific">Streptomyces hydrogenans</name>
    <dbReference type="NCBI Taxonomy" id="1873719"/>
    <lineage>
        <taxon>Bacteria</taxon>
        <taxon>Bacillati</taxon>
        <taxon>Actinomycetota</taxon>
        <taxon>Actinomycetes</taxon>
        <taxon>Kitasatosporales</taxon>
        <taxon>Streptomycetaceae</taxon>
        <taxon>Streptomyces</taxon>
    </lineage>
</organism>
<protein>
    <submittedName>
        <fullName evidence="1">Uncharacterized protein</fullName>
    </submittedName>
</protein>
<dbReference type="EMBL" id="BNDW01000068">
    <property type="protein sequence ID" value="GHI25185.1"/>
    <property type="molecule type" value="Genomic_DNA"/>
</dbReference>
<comment type="caution">
    <text evidence="1">The sequence shown here is derived from an EMBL/GenBank/DDBJ whole genome shotgun (WGS) entry which is preliminary data.</text>
</comment>
<keyword evidence="2" id="KW-1185">Reference proteome</keyword>
<gene>
    <name evidence="1" type="ORF">Shyd_65560</name>
</gene>